<feature type="compositionally biased region" description="Low complexity" evidence="8">
    <location>
        <begin position="21"/>
        <end position="34"/>
    </location>
</feature>
<feature type="region of interest" description="Disordered" evidence="8">
    <location>
        <begin position="1"/>
        <end position="97"/>
    </location>
</feature>
<keyword evidence="5 7" id="KW-1133">Transmembrane helix</keyword>
<evidence type="ECO:0000313" key="11">
    <source>
        <dbReference type="Proteomes" id="UP001499930"/>
    </source>
</evidence>
<feature type="transmembrane region" description="Helical" evidence="7">
    <location>
        <begin position="310"/>
        <end position="329"/>
    </location>
</feature>
<dbReference type="Proteomes" id="UP001499930">
    <property type="component" value="Unassembled WGS sequence"/>
</dbReference>
<comment type="similarity">
    <text evidence="7">Belongs to the binding-protein-dependent transport system permease family.</text>
</comment>
<comment type="subcellular location">
    <subcellularLocation>
        <location evidence="1 7">Cell membrane</location>
        <topology evidence="1 7">Multi-pass membrane protein</topology>
    </subcellularLocation>
</comment>
<dbReference type="CDD" id="cd06261">
    <property type="entry name" value="TM_PBP2"/>
    <property type="match status" value="1"/>
</dbReference>
<keyword evidence="3" id="KW-1003">Cell membrane</keyword>
<name>A0ABP6KGL3_9ACTN</name>
<feature type="domain" description="ABC transmembrane type-1" evidence="9">
    <location>
        <begin position="179"/>
        <end position="359"/>
    </location>
</feature>
<dbReference type="InterPro" id="IPR000515">
    <property type="entry name" value="MetI-like"/>
</dbReference>
<keyword evidence="2 7" id="KW-0813">Transport</keyword>
<keyword evidence="4 7" id="KW-0812">Transmembrane</keyword>
<evidence type="ECO:0000256" key="5">
    <source>
        <dbReference type="ARBA" id="ARBA00022989"/>
    </source>
</evidence>
<reference evidence="11" key="1">
    <citation type="journal article" date="2019" name="Int. J. Syst. Evol. Microbiol.">
        <title>The Global Catalogue of Microorganisms (GCM) 10K type strain sequencing project: providing services to taxonomists for standard genome sequencing and annotation.</title>
        <authorList>
            <consortium name="The Broad Institute Genomics Platform"/>
            <consortium name="The Broad Institute Genome Sequencing Center for Infectious Disease"/>
            <person name="Wu L."/>
            <person name="Ma J."/>
        </authorList>
    </citation>
    <scope>NUCLEOTIDE SEQUENCE [LARGE SCALE GENOMIC DNA]</scope>
    <source>
        <strain evidence="11">JCM 3106</strain>
    </source>
</reference>
<dbReference type="EMBL" id="BAAAWD010000006">
    <property type="protein sequence ID" value="GAA3003481.1"/>
    <property type="molecule type" value="Genomic_DNA"/>
</dbReference>
<evidence type="ECO:0000313" key="10">
    <source>
        <dbReference type="EMBL" id="GAA3003481.1"/>
    </source>
</evidence>
<evidence type="ECO:0000259" key="9">
    <source>
        <dbReference type="PROSITE" id="PS50928"/>
    </source>
</evidence>
<evidence type="ECO:0000256" key="4">
    <source>
        <dbReference type="ARBA" id="ARBA00022692"/>
    </source>
</evidence>
<evidence type="ECO:0000256" key="8">
    <source>
        <dbReference type="SAM" id="MobiDB-lite"/>
    </source>
</evidence>
<organism evidence="10 11">
    <name type="scientific">Streptosporangium longisporum</name>
    <dbReference type="NCBI Taxonomy" id="46187"/>
    <lineage>
        <taxon>Bacteria</taxon>
        <taxon>Bacillati</taxon>
        <taxon>Actinomycetota</taxon>
        <taxon>Actinomycetes</taxon>
        <taxon>Streptosporangiales</taxon>
        <taxon>Streptosporangiaceae</taxon>
        <taxon>Streptosporangium</taxon>
    </lineage>
</organism>
<sequence length="373" mass="38911">MADALTTSEVPRTATASEVPTGTATATATATTTGAGTGTGAPARSASADRPGTVTADRPGAVTADRQGIVTADPAGTGPASAPPVLPATQNDGEQVKGDVPTAEDRATNFFRVTGAARTSAVSWLGLLLRRTSAIALLAGIWEVLPRIGVVDAVFVPPLSQVLVAWYDLLASGQLVDHFQASLIRSVSGFGLAILAAVPLGLAIGRYRPVADFLSPVLELFRNTSAVALLPVFILVLGLGEPSKIIFVFYACSWPILLNTVSGVRTVEPLLIKSARSMGLSPLRLFQKVILPASVPTIFTGIRLAGATSILVLLFAEMVGAKAGLGYLVQDSQFSFRIPDMYAGIITISALGLLFNLLLLAVERRFSTWRTTS</sequence>
<dbReference type="PROSITE" id="PS50928">
    <property type="entry name" value="ABC_TM1"/>
    <property type="match status" value="1"/>
</dbReference>
<accession>A0ABP6KGL3</accession>
<dbReference type="PANTHER" id="PTHR30151">
    <property type="entry name" value="ALKANE SULFONATE ABC TRANSPORTER-RELATED, MEMBRANE SUBUNIT"/>
    <property type="match status" value="1"/>
</dbReference>
<evidence type="ECO:0000256" key="6">
    <source>
        <dbReference type="ARBA" id="ARBA00023136"/>
    </source>
</evidence>
<feature type="transmembrane region" description="Helical" evidence="7">
    <location>
        <begin position="187"/>
        <end position="208"/>
    </location>
</feature>
<protein>
    <recommendedName>
        <fullName evidence="9">ABC transmembrane type-1 domain-containing protein</fullName>
    </recommendedName>
</protein>
<feature type="compositionally biased region" description="Polar residues" evidence="8">
    <location>
        <begin position="1"/>
        <end position="20"/>
    </location>
</feature>
<dbReference type="SUPFAM" id="SSF161098">
    <property type="entry name" value="MetI-like"/>
    <property type="match status" value="1"/>
</dbReference>
<evidence type="ECO:0000256" key="7">
    <source>
        <dbReference type="RuleBase" id="RU363032"/>
    </source>
</evidence>
<feature type="transmembrane region" description="Helical" evidence="7">
    <location>
        <begin position="245"/>
        <end position="264"/>
    </location>
</feature>
<evidence type="ECO:0000256" key="2">
    <source>
        <dbReference type="ARBA" id="ARBA00022448"/>
    </source>
</evidence>
<dbReference type="Gene3D" id="1.10.3720.10">
    <property type="entry name" value="MetI-like"/>
    <property type="match status" value="1"/>
</dbReference>
<dbReference type="PANTHER" id="PTHR30151:SF0">
    <property type="entry name" value="ABC TRANSPORTER PERMEASE PROTEIN MJ0413-RELATED"/>
    <property type="match status" value="1"/>
</dbReference>
<comment type="caution">
    <text evidence="10">The sequence shown here is derived from an EMBL/GenBank/DDBJ whole genome shotgun (WGS) entry which is preliminary data.</text>
</comment>
<gene>
    <name evidence="10" type="ORF">GCM10017559_26110</name>
</gene>
<keyword evidence="11" id="KW-1185">Reference proteome</keyword>
<proteinExistence type="inferred from homology"/>
<evidence type="ECO:0000256" key="1">
    <source>
        <dbReference type="ARBA" id="ARBA00004651"/>
    </source>
</evidence>
<evidence type="ECO:0000256" key="3">
    <source>
        <dbReference type="ARBA" id="ARBA00022475"/>
    </source>
</evidence>
<feature type="transmembrane region" description="Helical" evidence="7">
    <location>
        <begin position="341"/>
        <end position="362"/>
    </location>
</feature>
<dbReference type="Pfam" id="PF00528">
    <property type="entry name" value="BPD_transp_1"/>
    <property type="match status" value="1"/>
</dbReference>
<keyword evidence="6 7" id="KW-0472">Membrane</keyword>
<dbReference type="InterPro" id="IPR035906">
    <property type="entry name" value="MetI-like_sf"/>
</dbReference>
<dbReference type="RefSeq" id="WP_344893214.1">
    <property type="nucleotide sequence ID" value="NZ_BAAAWD010000006.1"/>
</dbReference>
<feature type="transmembrane region" description="Helical" evidence="7">
    <location>
        <begin position="220"/>
        <end position="239"/>
    </location>
</feature>